<accession>A0A942DWV5</accession>
<evidence type="ECO:0000313" key="3">
    <source>
        <dbReference type="Proteomes" id="UP000680348"/>
    </source>
</evidence>
<keyword evidence="1" id="KW-0812">Transmembrane</keyword>
<keyword evidence="2" id="KW-0238">DNA-binding</keyword>
<dbReference type="SUPFAM" id="SSF53822">
    <property type="entry name" value="Periplasmic binding protein-like I"/>
    <property type="match status" value="1"/>
</dbReference>
<evidence type="ECO:0000256" key="1">
    <source>
        <dbReference type="SAM" id="Phobius"/>
    </source>
</evidence>
<feature type="transmembrane region" description="Helical" evidence="1">
    <location>
        <begin position="403"/>
        <end position="424"/>
    </location>
</feature>
<keyword evidence="3" id="KW-1185">Reference proteome</keyword>
<comment type="caution">
    <text evidence="2">The sequence shown here is derived from an EMBL/GenBank/DDBJ whole genome shotgun (WGS) entry which is preliminary data.</text>
</comment>
<protein>
    <submittedName>
        <fullName evidence="2">LacI family DNA-binding transcriptional regulator</fullName>
    </submittedName>
</protein>
<reference evidence="2" key="1">
    <citation type="submission" date="2021-04" db="EMBL/GenBank/DDBJ databases">
        <title>Pseudaminobacter soli sp. nov., isolated from paddy soil contaminated by heavy metals.</title>
        <authorList>
            <person name="Zhang K."/>
        </authorList>
    </citation>
    <scope>NUCLEOTIDE SEQUENCE</scope>
    <source>
        <strain evidence="2">19-2017</strain>
    </source>
</reference>
<keyword evidence="1" id="KW-1133">Transmembrane helix</keyword>
<proteinExistence type="predicted"/>
<dbReference type="AlphaFoldDB" id="A0A942DWV5"/>
<feature type="transmembrane region" description="Helical" evidence="1">
    <location>
        <begin position="273"/>
        <end position="294"/>
    </location>
</feature>
<keyword evidence="1" id="KW-0472">Membrane</keyword>
<dbReference type="EMBL" id="JAGWCR010000006">
    <property type="protein sequence ID" value="MBS3649389.1"/>
    <property type="molecule type" value="Genomic_DNA"/>
</dbReference>
<feature type="transmembrane region" description="Helical" evidence="1">
    <location>
        <begin position="374"/>
        <end position="391"/>
    </location>
</feature>
<feature type="transmembrane region" description="Helical" evidence="1">
    <location>
        <begin position="233"/>
        <end position="253"/>
    </location>
</feature>
<dbReference type="Proteomes" id="UP000680348">
    <property type="component" value="Unassembled WGS sequence"/>
</dbReference>
<organism evidence="2 3">
    <name type="scientific">Pseudaminobacter soli</name>
    <name type="common">ex Zhang et al. 2022</name>
    <dbReference type="NCBI Taxonomy" id="2831468"/>
    <lineage>
        <taxon>Bacteria</taxon>
        <taxon>Pseudomonadati</taxon>
        <taxon>Pseudomonadota</taxon>
        <taxon>Alphaproteobacteria</taxon>
        <taxon>Hyphomicrobiales</taxon>
        <taxon>Phyllobacteriaceae</taxon>
        <taxon>Pseudaminobacter</taxon>
    </lineage>
</organism>
<evidence type="ECO:0000313" key="2">
    <source>
        <dbReference type="EMBL" id="MBS3649389.1"/>
    </source>
</evidence>
<feature type="transmembrane region" description="Helical" evidence="1">
    <location>
        <begin position="314"/>
        <end position="335"/>
    </location>
</feature>
<dbReference type="Gene3D" id="3.40.50.2300">
    <property type="match status" value="1"/>
</dbReference>
<gene>
    <name evidence="2" type="ORF">KEU06_12285</name>
</gene>
<name>A0A942DWV5_9HYPH</name>
<sequence>MRVVVQAAVRDLDFHVNELGRALKRSRSGAIGCLVPSIANLVFAEAIHGVQSRFAAAGYPLILATSDYDPDQETAAAAARSSTPGSRRWCSPSAMRWRASLWRCCAARACRSAPCSMPPQKAGLPSGSTIAQRLTAPGVNLLRWGTVTSPSWCPRLRAPAFLARLTRPFSDDRYPDRDAAGGDFQREAISADSQPTHDDGVIMLRVHANALLFLAALNSGIGKVGSRVRDPGMLYNLGNALGFIVGLGIALAADVAQDDRASAWDRGIAHVAGSPAAAALTAATVVFFWGGIAYTKAWSNGAAPNPRLNRQGDVLSGIGAILLGAGLIMMGNPWLAVSAGVLHAAGKFGSALGGMATRQGSFVQSRVASLCKDLVLASRVPAVFVGAAALWRELIMLDSMERLLLSLSFMTCCLIWAAADWMLLSPDGWVRSVAARLAGRNRQPDREWLTDDSELVVGNVRKGLN</sequence>
<dbReference type="GO" id="GO:0003677">
    <property type="term" value="F:DNA binding"/>
    <property type="evidence" value="ECO:0007669"/>
    <property type="project" value="UniProtKB-KW"/>
</dbReference>
<dbReference type="InterPro" id="IPR028082">
    <property type="entry name" value="Peripla_BP_I"/>
</dbReference>